<keyword evidence="6" id="KW-0031">Aminopeptidase</keyword>
<dbReference type="PANTHER" id="PTHR43722">
    <property type="entry name" value="PROLINE IMINOPEPTIDASE"/>
    <property type="match status" value="1"/>
</dbReference>
<dbReference type="EMBL" id="JANUHC010000007">
    <property type="protein sequence ID" value="MCS0631447.1"/>
    <property type="molecule type" value="Genomic_DNA"/>
</dbReference>
<feature type="chain" id="PRO_5046585335" description="Proline iminopeptidase" evidence="11">
    <location>
        <begin position="20"/>
        <end position="362"/>
    </location>
</feature>
<dbReference type="PANTHER" id="PTHR43722:SF1">
    <property type="entry name" value="PROLINE IMINOPEPTIDASE"/>
    <property type="match status" value="1"/>
</dbReference>
<dbReference type="EC" id="3.4.11.5" evidence="4"/>
<feature type="signal peptide" evidence="11">
    <location>
        <begin position="1"/>
        <end position="19"/>
    </location>
</feature>
<accession>A0ABT2C228</accession>
<dbReference type="InterPro" id="IPR002410">
    <property type="entry name" value="Peptidase_S33"/>
</dbReference>
<dbReference type="Pfam" id="PF00561">
    <property type="entry name" value="Abhydrolase_1"/>
    <property type="match status" value="1"/>
</dbReference>
<dbReference type="SUPFAM" id="SSF53474">
    <property type="entry name" value="alpha/beta-Hydrolases"/>
    <property type="match status" value="1"/>
</dbReference>
<evidence type="ECO:0000256" key="3">
    <source>
        <dbReference type="ARBA" id="ARBA00010088"/>
    </source>
</evidence>
<dbReference type="InterPro" id="IPR000073">
    <property type="entry name" value="AB_hydrolase_1"/>
</dbReference>
<evidence type="ECO:0000256" key="9">
    <source>
        <dbReference type="ARBA" id="ARBA00022801"/>
    </source>
</evidence>
<comment type="catalytic activity">
    <reaction evidence="1">
        <text>Release of N-terminal proline from a peptide.</text>
        <dbReference type="EC" id="3.4.11.5"/>
    </reaction>
</comment>
<dbReference type="RefSeq" id="WP_259450526.1">
    <property type="nucleotide sequence ID" value="NZ_CP119520.1"/>
</dbReference>
<dbReference type="InterPro" id="IPR005944">
    <property type="entry name" value="Pro_iminopeptidase"/>
</dbReference>
<name>A0ABT2C228_9BURK</name>
<comment type="subcellular location">
    <subcellularLocation>
        <location evidence="2">Cytoplasm</location>
    </subcellularLocation>
</comment>
<evidence type="ECO:0000256" key="11">
    <source>
        <dbReference type="SAM" id="SignalP"/>
    </source>
</evidence>
<feature type="domain" description="AB hydrolase-1" evidence="12">
    <location>
        <begin position="72"/>
        <end position="346"/>
    </location>
</feature>
<evidence type="ECO:0000256" key="5">
    <source>
        <dbReference type="ARBA" id="ARBA00021843"/>
    </source>
</evidence>
<dbReference type="PRINTS" id="PR00793">
    <property type="entry name" value="PROAMNOPTASE"/>
</dbReference>
<dbReference type="InterPro" id="IPR029058">
    <property type="entry name" value="AB_hydrolase_fold"/>
</dbReference>
<protein>
    <recommendedName>
        <fullName evidence="5">Proline iminopeptidase</fullName>
        <ecNumber evidence="4">3.4.11.5</ecNumber>
    </recommendedName>
    <alternativeName>
        <fullName evidence="10">Prolyl aminopeptidase</fullName>
    </alternativeName>
</protein>
<dbReference type="Proteomes" id="UP001165263">
    <property type="component" value="Unassembled WGS sequence"/>
</dbReference>
<sequence>MKRIWIWALLAIACADVRAQDDAKAQAWTQARAIVADLDKIVAPHGVQESYKTRIGGIDQWLTVRGQERDNPMILFVHGGPAAPVTPTLWQFERPLEEYFTIANWDQRGAGKTYGETDTAQVADTIRIDRYVDDAIEVAEHLRQRYGKKKLILMGHSWGTIVSMKAALKRPDLFYAYVGMGQVISVRENERISFDYALEQAKQHKNEEALRDLQSIAPYPGNQPITRERIIVARKWPQYYGGLSAYRSESAYYFDGPRLSPEYDAKQVKDIDQGNLLTLGRILPEFVQVDFSNVKAFPIPVVMFLGRHDYTTPTAPTEAWLKQVKAPSKQAVWFERSAHMVPWEEPGKTLVSLLTYVRPLAK</sequence>
<dbReference type="Gene3D" id="3.40.50.1820">
    <property type="entry name" value="alpha/beta hydrolase"/>
    <property type="match status" value="1"/>
</dbReference>
<evidence type="ECO:0000256" key="4">
    <source>
        <dbReference type="ARBA" id="ARBA00012568"/>
    </source>
</evidence>
<keyword evidence="7" id="KW-0963">Cytoplasm</keyword>
<reference evidence="13" key="1">
    <citation type="submission" date="2022-08" db="EMBL/GenBank/DDBJ databases">
        <title>Reclassification of Massilia species as members of the genera Telluria, Duganella, Pseudoduganella, Mokoshia gen. nov. and Zemynaea gen. nov. using orthogonal and non-orthogonal genome-based approaches.</title>
        <authorList>
            <person name="Bowman J.P."/>
        </authorList>
    </citation>
    <scope>NUCLEOTIDE SEQUENCE</scope>
    <source>
        <strain evidence="13">LMG 11547</strain>
    </source>
</reference>
<keyword evidence="8" id="KW-0645">Protease</keyword>
<evidence type="ECO:0000259" key="12">
    <source>
        <dbReference type="Pfam" id="PF00561"/>
    </source>
</evidence>
<evidence type="ECO:0000256" key="7">
    <source>
        <dbReference type="ARBA" id="ARBA00022490"/>
    </source>
</evidence>
<keyword evidence="14" id="KW-1185">Reference proteome</keyword>
<evidence type="ECO:0000256" key="1">
    <source>
        <dbReference type="ARBA" id="ARBA00001585"/>
    </source>
</evidence>
<evidence type="ECO:0000256" key="2">
    <source>
        <dbReference type="ARBA" id="ARBA00004496"/>
    </source>
</evidence>
<organism evidence="13 14">
    <name type="scientific">Telluria mixta</name>
    <dbReference type="NCBI Taxonomy" id="34071"/>
    <lineage>
        <taxon>Bacteria</taxon>
        <taxon>Pseudomonadati</taxon>
        <taxon>Pseudomonadota</taxon>
        <taxon>Betaproteobacteria</taxon>
        <taxon>Burkholderiales</taxon>
        <taxon>Oxalobacteraceae</taxon>
        <taxon>Telluria group</taxon>
        <taxon>Telluria</taxon>
    </lineage>
</organism>
<keyword evidence="9 13" id="KW-0378">Hydrolase</keyword>
<dbReference type="GO" id="GO:0016787">
    <property type="term" value="F:hydrolase activity"/>
    <property type="evidence" value="ECO:0007669"/>
    <property type="project" value="UniProtKB-KW"/>
</dbReference>
<evidence type="ECO:0000313" key="13">
    <source>
        <dbReference type="EMBL" id="MCS0631447.1"/>
    </source>
</evidence>
<evidence type="ECO:0000313" key="14">
    <source>
        <dbReference type="Proteomes" id="UP001165263"/>
    </source>
</evidence>
<proteinExistence type="inferred from homology"/>
<evidence type="ECO:0000256" key="6">
    <source>
        <dbReference type="ARBA" id="ARBA00022438"/>
    </source>
</evidence>
<evidence type="ECO:0000256" key="10">
    <source>
        <dbReference type="ARBA" id="ARBA00029605"/>
    </source>
</evidence>
<comment type="caution">
    <text evidence="13">The sequence shown here is derived from an EMBL/GenBank/DDBJ whole genome shotgun (WGS) entry which is preliminary data.</text>
</comment>
<evidence type="ECO:0000256" key="8">
    <source>
        <dbReference type="ARBA" id="ARBA00022670"/>
    </source>
</evidence>
<keyword evidence="11" id="KW-0732">Signal</keyword>
<comment type="similarity">
    <text evidence="3">Belongs to the peptidase S33 family.</text>
</comment>
<gene>
    <name evidence="13" type="ORF">NX786_19135</name>
</gene>